<keyword evidence="6 12" id="KW-0732">Signal</keyword>
<dbReference type="PANTHER" id="PTHR11311">
    <property type="entry name" value="SPONDIN"/>
    <property type="match status" value="1"/>
</dbReference>
<evidence type="ECO:0000256" key="5">
    <source>
        <dbReference type="ARBA" id="ARBA00022723"/>
    </source>
</evidence>
<comment type="subcellular location">
    <subcellularLocation>
        <location evidence="1">Secreted</location>
        <location evidence="1">Extracellular space</location>
        <location evidence="1">Extracellular matrix</location>
    </subcellularLocation>
</comment>
<keyword evidence="3" id="KW-0964">Secreted</keyword>
<dbReference type="PANTHER" id="PTHR11311:SF23">
    <property type="entry name" value="SPONDIN-1"/>
    <property type="match status" value="1"/>
</dbReference>
<feature type="domain" description="Reelin" evidence="14">
    <location>
        <begin position="1"/>
        <end position="170"/>
    </location>
</feature>
<dbReference type="PROSITE" id="PS50279">
    <property type="entry name" value="BPTI_KUNITZ_2"/>
    <property type="match status" value="1"/>
</dbReference>
<evidence type="ECO:0000256" key="2">
    <source>
        <dbReference type="ARBA" id="ARBA00019594"/>
    </source>
</evidence>
<protein>
    <recommendedName>
        <fullName evidence="2">Spondin-1</fullName>
    </recommendedName>
    <alternativeName>
        <fullName evidence="11">F-spondin</fullName>
    </alternativeName>
</protein>
<reference evidence="16" key="1">
    <citation type="submission" date="2021-05" db="EMBL/GenBank/DDBJ databases">
        <authorList>
            <person name="Alioto T."/>
            <person name="Alioto T."/>
            <person name="Gomez Garrido J."/>
        </authorList>
    </citation>
    <scope>NUCLEOTIDE SEQUENCE</scope>
</reference>
<dbReference type="EMBL" id="HBUF01341695">
    <property type="protein sequence ID" value="CAG6704492.1"/>
    <property type="molecule type" value="Transcribed_RNA"/>
</dbReference>
<evidence type="ECO:0000259" key="15">
    <source>
        <dbReference type="PROSITE" id="PS51020"/>
    </source>
</evidence>
<name>A0A8D8UEB3_9HEMI</name>
<evidence type="ECO:0000256" key="12">
    <source>
        <dbReference type="SAM" id="SignalP"/>
    </source>
</evidence>
<dbReference type="FunFam" id="2.60.40.2130:FF:000002">
    <property type="entry name" value="Putative Spondin-1"/>
    <property type="match status" value="1"/>
</dbReference>
<dbReference type="InterPro" id="IPR002223">
    <property type="entry name" value="Kunitz_BPTI"/>
</dbReference>
<organism evidence="16">
    <name type="scientific">Cacopsylla melanoneura</name>
    <dbReference type="NCBI Taxonomy" id="428564"/>
    <lineage>
        <taxon>Eukaryota</taxon>
        <taxon>Metazoa</taxon>
        <taxon>Ecdysozoa</taxon>
        <taxon>Arthropoda</taxon>
        <taxon>Hexapoda</taxon>
        <taxon>Insecta</taxon>
        <taxon>Pterygota</taxon>
        <taxon>Neoptera</taxon>
        <taxon>Paraneoptera</taxon>
        <taxon>Hemiptera</taxon>
        <taxon>Sternorrhyncha</taxon>
        <taxon>Psylloidea</taxon>
        <taxon>Psyllidae</taxon>
        <taxon>Psyllinae</taxon>
        <taxon>Cacopsylla</taxon>
    </lineage>
</organism>
<dbReference type="Pfam" id="PF19028">
    <property type="entry name" value="TSP1_spondin"/>
    <property type="match status" value="2"/>
</dbReference>
<dbReference type="Gene3D" id="2.60.40.4060">
    <property type="entry name" value="Reeler domain"/>
    <property type="match status" value="1"/>
</dbReference>
<dbReference type="InterPro" id="IPR002861">
    <property type="entry name" value="Reeler_dom"/>
</dbReference>
<dbReference type="InterPro" id="IPR009465">
    <property type="entry name" value="Spondin_N"/>
</dbReference>
<dbReference type="InterPro" id="IPR051418">
    <property type="entry name" value="Spondin/Thrombospondin_T1"/>
</dbReference>
<dbReference type="SMART" id="SM00209">
    <property type="entry name" value="TSP1"/>
    <property type="match status" value="4"/>
</dbReference>
<dbReference type="GO" id="GO:0004867">
    <property type="term" value="F:serine-type endopeptidase inhibitor activity"/>
    <property type="evidence" value="ECO:0007669"/>
    <property type="project" value="InterPro"/>
</dbReference>
<dbReference type="GO" id="GO:0031012">
    <property type="term" value="C:extracellular matrix"/>
    <property type="evidence" value="ECO:0007669"/>
    <property type="project" value="TreeGrafter"/>
</dbReference>
<dbReference type="InterPro" id="IPR000884">
    <property type="entry name" value="TSP1_rpt"/>
</dbReference>
<keyword evidence="4" id="KW-0272">Extracellular matrix</keyword>
<dbReference type="InterPro" id="IPR036880">
    <property type="entry name" value="Kunitz_BPTI_sf"/>
</dbReference>
<keyword evidence="7" id="KW-0677">Repeat</keyword>
<evidence type="ECO:0000256" key="4">
    <source>
        <dbReference type="ARBA" id="ARBA00022530"/>
    </source>
</evidence>
<keyword evidence="10" id="KW-0325">Glycoprotein</keyword>
<dbReference type="NCBIfam" id="NF038123">
    <property type="entry name" value="NF038123_dom"/>
    <property type="match status" value="1"/>
</dbReference>
<dbReference type="Pfam" id="PF06468">
    <property type="entry name" value="Spond_N"/>
    <property type="match status" value="1"/>
</dbReference>
<dbReference type="Gene3D" id="2.60.40.2130">
    <property type="entry name" value="F-spondin domain"/>
    <property type="match status" value="1"/>
</dbReference>
<feature type="domain" description="Spondin" evidence="15">
    <location>
        <begin position="161"/>
        <end position="351"/>
    </location>
</feature>
<dbReference type="InterPro" id="IPR044004">
    <property type="entry name" value="TSP1_spondin_dom"/>
</dbReference>
<dbReference type="Pfam" id="PF00014">
    <property type="entry name" value="Kunitz_BPTI"/>
    <property type="match status" value="1"/>
</dbReference>
<evidence type="ECO:0000256" key="6">
    <source>
        <dbReference type="ARBA" id="ARBA00022729"/>
    </source>
</evidence>
<dbReference type="Gene3D" id="4.10.410.10">
    <property type="entry name" value="Pancreatic trypsin inhibitor Kunitz domain"/>
    <property type="match status" value="1"/>
</dbReference>
<feature type="chain" id="PRO_5033671444" description="Spondin-1" evidence="12">
    <location>
        <begin position="19"/>
        <end position="725"/>
    </location>
</feature>
<dbReference type="SMART" id="SM00131">
    <property type="entry name" value="KU"/>
    <property type="match status" value="1"/>
</dbReference>
<dbReference type="SUPFAM" id="SSF82895">
    <property type="entry name" value="TSP-1 type 1 repeat"/>
    <property type="match status" value="4"/>
</dbReference>
<keyword evidence="9" id="KW-1015">Disulfide bond</keyword>
<dbReference type="PROSITE" id="PS50092">
    <property type="entry name" value="TSP1"/>
    <property type="match status" value="4"/>
</dbReference>
<dbReference type="Pfam" id="PF02014">
    <property type="entry name" value="Reeler"/>
    <property type="match status" value="1"/>
</dbReference>
<keyword evidence="8" id="KW-0130">Cell adhesion</keyword>
<dbReference type="EMBL" id="HBUF01341698">
    <property type="protein sequence ID" value="CAG6704498.1"/>
    <property type="molecule type" value="Transcribed_RNA"/>
</dbReference>
<dbReference type="Pfam" id="PF00090">
    <property type="entry name" value="TSP_1"/>
    <property type="match status" value="2"/>
</dbReference>
<keyword evidence="5" id="KW-0479">Metal-binding</keyword>
<accession>A0A8D8UEB3</accession>
<dbReference type="AlphaFoldDB" id="A0A8D8UEB3"/>
<evidence type="ECO:0000256" key="8">
    <source>
        <dbReference type="ARBA" id="ARBA00022889"/>
    </source>
</evidence>
<dbReference type="InterPro" id="IPR038678">
    <property type="entry name" value="Spondin_N_sf"/>
</dbReference>
<evidence type="ECO:0000256" key="1">
    <source>
        <dbReference type="ARBA" id="ARBA00004498"/>
    </source>
</evidence>
<dbReference type="InterPro" id="IPR036383">
    <property type="entry name" value="TSP1_rpt_sf"/>
</dbReference>
<dbReference type="PROSITE" id="PS00280">
    <property type="entry name" value="BPTI_KUNITZ_1"/>
    <property type="match status" value="1"/>
</dbReference>
<feature type="signal peptide" evidence="12">
    <location>
        <begin position="1"/>
        <end position="18"/>
    </location>
</feature>
<dbReference type="PROSITE" id="PS51020">
    <property type="entry name" value="SPONDIN"/>
    <property type="match status" value="1"/>
</dbReference>
<sequence length="725" mass="81420">MLSVLLFLSINVFSLTVSCPLNVPGVTRGQGDGGFEIHISGSPDKYLPETSYTIRLTSPQKKSFTKFKLYLEQSSEADGTGYARPGTFQLLPHDQLTEFDSDCTNTISEASGQGKTEIETKWVSPPTGSGCVRINANILSQHQVWGLSREICEYKEEREDKYMDCCACDEARYKLIFEGLWRNETHPKDFPKSLWLTHFSDAVGGTHGRNFSFWGEGQIATPGLKQLAEWGATRIIDSELRSQSRHFRSLVKAPGLWYPGVNANTSATFRVDKRRNLLSLVSMLGPSPDWIVGVSGLNLCLPNCTWVDEEIIDLYPYDAGTDNGVSYMSINIPAVPQEKIQKITPMYPEDERAPFYDPVTKFMNPLARLYITRDKIIKKPCDDKSVSEMMDEISVVDNEEDATRPECAVTPYTPWSNCSVPCGKGLRMRSRSYVNPNIAQRAECSRQLVSKEMCVADNPACPGDEEEEQIEGKDCKIGEWEAWSDCSVSCGQGLRTRTRRFPDKKTAKKCPHVELIQREPCIEPACTDVVVDPLCPVTPWSDWSPCNASCGYGFKIHTRFLLADQQHETECLQRVTLSETKRCKSSHGECKRDIMEVKTTCMLPEQTGPCHTFHERFRFEPMKGMCIPFSYSGCQGNANNFYTQEECLDYCRPVMDLLDAASDTTSNITNVDCELGAWGPWGECSTTCGRGFRLRTREVLVQAQGRGKPCPLVLSKRRSCKGVEC</sequence>
<dbReference type="SUPFAM" id="SSF57362">
    <property type="entry name" value="BPTI-like"/>
    <property type="match status" value="1"/>
</dbReference>
<dbReference type="CDD" id="cd00109">
    <property type="entry name" value="Kunitz-type"/>
    <property type="match status" value="1"/>
</dbReference>
<evidence type="ECO:0000256" key="11">
    <source>
        <dbReference type="ARBA" id="ARBA00030964"/>
    </source>
</evidence>
<evidence type="ECO:0000259" key="13">
    <source>
        <dbReference type="PROSITE" id="PS50279"/>
    </source>
</evidence>
<dbReference type="Gene3D" id="2.20.100.10">
    <property type="entry name" value="Thrombospondin type-1 (TSP1) repeat"/>
    <property type="match status" value="4"/>
</dbReference>
<evidence type="ECO:0000256" key="10">
    <source>
        <dbReference type="ARBA" id="ARBA00023180"/>
    </source>
</evidence>
<evidence type="ECO:0000259" key="14">
    <source>
        <dbReference type="PROSITE" id="PS51019"/>
    </source>
</evidence>
<dbReference type="PROSITE" id="PS51019">
    <property type="entry name" value="REELIN"/>
    <property type="match status" value="1"/>
</dbReference>
<dbReference type="GO" id="GO:0046872">
    <property type="term" value="F:metal ion binding"/>
    <property type="evidence" value="ECO:0007669"/>
    <property type="project" value="UniProtKB-KW"/>
</dbReference>
<evidence type="ECO:0000313" key="16">
    <source>
        <dbReference type="EMBL" id="CAG6704498.1"/>
    </source>
</evidence>
<evidence type="ECO:0000256" key="3">
    <source>
        <dbReference type="ARBA" id="ARBA00022525"/>
    </source>
</evidence>
<feature type="domain" description="BPTI/Kunitz inhibitor" evidence="13">
    <location>
        <begin position="601"/>
        <end position="651"/>
    </location>
</feature>
<dbReference type="InterPro" id="IPR020901">
    <property type="entry name" value="Prtase_inh_Kunz-CS"/>
</dbReference>
<dbReference type="CDD" id="cd08544">
    <property type="entry name" value="Reeler"/>
    <property type="match status" value="1"/>
</dbReference>
<dbReference type="PRINTS" id="PR00759">
    <property type="entry name" value="BASICPTASE"/>
</dbReference>
<proteinExistence type="predicted"/>
<evidence type="ECO:0000256" key="7">
    <source>
        <dbReference type="ARBA" id="ARBA00022737"/>
    </source>
</evidence>
<dbReference type="GO" id="GO:0007155">
    <property type="term" value="P:cell adhesion"/>
    <property type="evidence" value="ECO:0007669"/>
    <property type="project" value="UniProtKB-KW"/>
</dbReference>
<dbReference type="InterPro" id="IPR042307">
    <property type="entry name" value="Reeler_sf"/>
</dbReference>
<evidence type="ECO:0000256" key="9">
    <source>
        <dbReference type="ARBA" id="ARBA00023157"/>
    </source>
</evidence>